<protein>
    <submittedName>
        <fullName evidence="2">Transmembrane protein, putative</fullName>
    </submittedName>
</protein>
<feature type="transmembrane region" description="Helical" evidence="1">
    <location>
        <begin position="136"/>
        <end position="162"/>
    </location>
</feature>
<organism evidence="2 3">
    <name type="scientific">Bodo saltans</name>
    <name type="common">Flagellated protozoan</name>
    <dbReference type="NCBI Taxonomy" id="75058"/>
    <lineage>
        <taxon>Eukaryota</taxon>
        <taxon>Discoba</taxon>
        <taxon>Euglenozoa</taxon>
        <taxon>Kinetoplastea</taxon>
        <taxon>Metakinetoplastina</taxon>
        <taxon>Eubodonida</taxon>
        <taxon>Bodonidae</taxon>
        <taxon>Bodo</taxon>
    </lineage>
</organism>
<sequence length="217" mass="22481">VLIRAKGGWVLERSFNNNSDTKVNTTICRNGTNGTVAIAVAVSRSFGAVTTLNFVARCALERLNVTIVVITPQQSTAVVSTTKTSTAVAITTAAVFANDASTTVSLVLLSLLSCTSLAPDAGVSAYAMSSFYNDGAIAMVVGNIGIVVAVVSLHALPVAIVAKLQGATSYDTVKPSFIRFPAMSLRVADFFLPGTTYAGFLCSGQLLMVPLRLGSPV</sequence>
<keyword evidence="3" id="KW-1185">Reference proteome</keyword>
<keyword evidence="1 2" id="KW-0812">Transmembrane</keyword>
<dbReference type="Proteomes" id="UP000051952">
    <property type="component" value="Unassembled WGS sequence"/>
</dbReference>
<dbReference type="AlphaFoldDB" id="A0A0S4IUH0"/>
<keyword evidence="1" id="KW-0472">Membrane</keyword>
<dbReference type="EMBL" id="CYKH01000295">
    <property type="protein sequence ID" value="CUF30976.1"/>
    <property type="molecule type" value="Genomic_DNA"/>
</dbReference>
<dbReference type="VEuPathDB" id="TriTrypDB:BSAL_61210"/>
<gene>
    <name evidence="2" type="ORF">BSAL_61210</name>
</gene>
<feature type="transmembrane region" description="Helical" evidence="1">
    <location>
        <begin position="190"/>
        <end position="211"/>
    </location>
</feature>
<keyword evidence="1" id="KW-1133">Transmembrane helix</keyword>
<evidence type="ECO:0000313" key="3">
    <source>
        <dbReference type="Proteomes" id="UP000051952"/>
    </source>
</evidence>
<evidence type="ECO:0000256" key="1">
    <source>
        <dbReference type="SAM" id="Phobius"/>
    </source>
</evidence>
<accession>A0A0S4IUH0</accession>
<evidence type="ECO:0000313" key="2">
    <source>
        <dbReference type="EMBL" id="CUF30976.1"/>
    </source>
</evidence>
<proteinExistence type="predicted"/>
<feature type="non-terminal residue" evidence="2">
    <location>
        <position position="1"/>
    </location>
</feature>
<name>A0A0S4IUH0_BODSA</name>
<reference evidence="3" key="1">
    <citation type="submission" date="2015-09" db="EMBL/GenBank/DDBJ databases">
        <authorList>
            <consortium name="Pathogen Informatics"/>
        </authorList>
    </citation>
    <scope>NUCLEOTIDE SEQUENCE [LARGE SCALE GENOMIC DNA]</scope>
    <source>
        <strain evidence="3">Lake Konstanz</strain>
    </source>
</reference>